<evidence type="ECO:0000313" key="3">
    <source>
        <dbReference type="Proteomes" id="UP001210380"/>
    </source>
</evidence>
<name>A0ABT4USP2_9PSEU</name>
<evidence type="ECO:0000256" key="1">
    <source>
        <dbReference type="SAM" id="Phobius"/>
    </source>
</evidence>
<dbReference type="RefSeq" id="WP_270947309.1">
    <property type="nucleotide sequence ID" value="NZ_JAQGLA010000004.1"/>
</dbReference>
<evidence type="ECO:0008006" key="4">
    <source>
        <dbReference type="Google" id="ProtNLM"/>
    </source>
</evidence>
<keyword evidence="1" id="KW-0812">Transmembrane</keyword>
<gene>
    <name evidence="2" type="ORF">OU415_04775</name>
</gene>
<dbReference type="Proteomes" id="UP001210380">
    <property type="component" value="Unassembled WGS sequence"/>
</dbReference>
<protein>
    <recommendedName>
        <fullName evidence="4">ABC-type branched-subunit amino acid transport system substrate-binding protein</fullName>
    </recommendedName>
</protein>
<dbReference type="Gene3D" id="3.40.50.2300">
    <property type="match status" value="2"/>
</dbReference>
<feature type="transmembrane region" description="Helical" evidence="1">
    <location>
        <begin position="23"/>
        <end position="40"/>
    </location>
</feature>
<accession>A0ABT4USP2</accession>
<keyword evidence="1" id="KW-0472">Membrane</keyword>
<sequence length="510" mass="55137">MPSSPQSTPAPVRPWPWWRRHKIISALLVVVVVAGGLAWWRPWERCGAGMSSAEDQCVGLNLDMTPFSSDPTMNALQQRIAQHNSEITGEDFITVVVLNNMTPDPGSDSAALLNVQHGVMGAIAAQARVNTTSVVGSQRPPVKLLLANYGANARWQSEAVQAILDHRDEQHIVAVVGLGQSLDGTRTAASTLSANKVAVISALASADNMNRDPVSNDFIERFYRIAPTNVDAANAAVSHLREVNAQKVMLVRDNSSSDIYSRTLGDSFEQAYRAGYGHDVPSEQIFTSPSEPLEGVTRDTFLQPQFANVYGRMCLEKPDLIYFAGRGSDLKAFLRAVGEGGACSLPEVDLLTSDDASSLLGGQLPDMPATKVNVFYTSVATADMWKNTDQTDNRANYQAFANAFASQDLDDDLRDGYAMAHHDALLLAVGAARLVSNVQKNNKVVAELINNTYACGHPLPGATGKIAFSPDSHGDPIDKALPIMQLKPDGSIEQKGLTWTNGRPFDEFCR</sequence>
<keyword evidence="3" id="KW-1185">Reference proteome</keyword>
<evidence type="ECO:0000313" key="2">
    <source>
        <dbReference type="EMBL" id="MDA3624742.1"/>
    </source>
</evidence>
<comment type="caution">
    <text evidence="2">The sequence shown here is derived from an EMBL/GenBank/DDBJ whole genome shotgun (WGS) entry which is preliminary data.</text>
</comment>
<keyword evidence="1" id="KW-1133">Transmembrane helix</keyword>
<dbReference type="SUPFAM" id="SSF53822">
    <property type="entry name" value="Periplasmic binding protein-like I"/>
    <property type="match status" value="1"/>
</dbReference>
<proteinExistence type="predicted"/>
<reference evidence="2 3" key="1">
    <citation type="submission" date="2022-11" db="EMBL/GenBank/DDBJ databases">
        <title>Draft genome sequence of Saccharopolyspora sp. WRP15-2 isolated from rhizosphere soils of wild rice in Thailand.</title>
        <authorList>
            <person name="Duangmal K."/>
            <person name="Kammanee S."/>
            <person name="Muangham S."/>
        </authorList>
    </citation>
    <scope>NUCLEOTIDE SEQUENCE [LARGE SCALE GENOMIC DNA]</scope>
    <source>
        <strain evidence="2 3">WRP15-2</strain>
    </source>
</reference>
<dbReference type="InterPro" id="IPR028082">
    <property type="entry name" value="Peripla_BP_I"/>
</dbReference>
<organism evidence="2 3">
    <name type="scientific">Saccharopolyspora oryzae</name>
    <dbReference type="NCBI Taxonomy" id="2997343"/>
    <lineage>
        <taxon>Bacteria</taxon>
        <taxon>Bacillati</taxon>
        <taxon>Actinomycetota</taxon>
        <taxon>Actinomycetes</taxon>
        <taxon>Pseudonocardiales</taxon>
        <taxon>Pseudonocardiaceae</taxon>
        <taxon>Saccharopolyspora</taxon>
    </lineage>
</organism>
<dbReference type="EMBL" id="JAQGLA010000004">
    <property type="protein sequence ID" value="MDA3624742.1"/>
    <property type="molecule type" value="Genomic_DNA"/>
</dbReference>